<dbReference type="RefSeq" id="WP_188482677.1">
    <property type="nucleotide sequence ID" value="NZ_BMFC01000007.1"/>
</dbReference>
<dbReference type="SUPFAM" id="SSF52091">
    <property type="entry name" value="SpoIIaa-like"/>
    <property type="match status" value="1"/>
</dbReference>
<dbReference type="InterPro" id="IPR058548">
    <property type="entry name" value="MlaB-like_STAS"/>
</dbReference>
<dbReference type="InterPro" id="IPR036513">
    <property type="entry name" value="STAS_dom_sf"/>
</dbReference>
<name>A0ABQ1KVG3_9RHOB</name>
<feature type="domain" description="MlaB-like STAS" evidence="2">
    <location>
        <begin position="34"/>
        <end position="108"/>
    </location>
</feature>
<sequence>MTILVQTSSAPETPGAATNPPPEFRSKRCAHYDLPETADQDDLVHLQAFLADNIGAAVVISATQMRRADTILLQLLLAARNDWEQRNISFSVVDLPKAVAAVLPVLGLRPDMIGLKDMQ</sequence>
<reference evidence="4" key="1">
    <citation type="journal article" date="2019" name="Int. J. Syst. Evol. Microbiol.">
        <title>The Global Catalogue of Microorganisms (GCM) 10K type strain sequencing project: providing services to taxonomists for standard genome sequencing and annotation.</title>
        <authorList>
            <consortium name="The Broad Institute Genomics Platform"/>
            <consortium name="The Broad Institute Genome Sequencing Center for Infectious Disease"/>
            <person name="Wu L."/>
            <person name="Ma J."/>
        </authorList>
    </citation>
    <scope>NUCLEOTIDE SEQUENCE [LARGE SCALE GENOMIC DNA]</scope>
    <source>
        <strain evidence="4">CGMCC 1.12478</strain>
    </source>
</reference>
<evidence type="ECO:0000259" key="2">
    <source>
        <dbReference type="Pfam" id="PF13466"/>
    </source>
</evidence>
<dbReference type="EMBL" id="BMFC01000007">
    <property type="protein sequence ID" value="GGC09762.1"/>
    <property type="molecule type" value="Genomic_DNA"/>
</dbReference>
<evidence type="ECO:0000256" key="1">
    <source>
        <dbReference type="SAM" id="MobiDB-lite"/>
    </source>
</evidence>
<proteinExistence type="predicted"/>
<accession>A0ABQ1KVG3</accession>
<evidence type="ECO:0000313" key="4">
    <source>
        <dbReference type="Proteomes" id="UP000645462"/>
    </source>
</evidence>
<dbReference type="Pfam" id="PF13466">
    <property type="entry name" value="STAS_2"/>
    <property type="match status" value="1"/>
</dbReference>
<keyword evidence="4" id="KW-1185">Reference proteome</keyword>
<dbReference type="Proteomes" id="UP000645462">
    <property type="component" value="Unassembled WGS sequence"/>
</dbReference>
<organism evidence="3 4">
    <name type="scientific">Marivita lacus</name>
    <dbReference type="NCBI Taxonomy" id="1323742"/>
    <lineage>
        <taxon>Bacteria</taxon>
        <taxon>Pseudomonadati</taxon>
        <taxon>Pseudomonadota</taxon>
        <taxon>Alphaproteobacteria</taxon>
        <taxon>Rhodobacterales</taxon>
        <taxon>Roseobacteraceae</taxon>
        <taxon>Marivita</taxon>
    </lineage>
</organism>
<evidence type="ECO:0000313" key="3">
    <source>
        <dbReference type="EMBL" id="GGC09762.1"/>
    </source>
</evidence>
<comment type="caution">
    <text evidence="3">The sequence shown here is derived from an EMBL/GenBank/DDBJ whole genome shotgun (WGS) entry which is preliminary data.</text>
</comment>
<feature type="compositionally biased region" description="Polar residues" evidence="1">
    <location>
        <begin position="1"/>
        <end position="11"/>
    </location>
</feature>
<feature type="region of interest" description="Disordered" evidence="1">
    <location>
        <begin position="1"/>
        <end position="24"/>
    </location>
</feature>
<gene>
    <name evidence="3" type="ORF">GCM10011363_27990</name>
</gene>
<protein>
    <recommendedName>
        <fullName evidence="2">MlaB-like STAS domain-containing protein</fullName>
    </recommendedName>
</protein>